<dbReference type="PANTHER" id="PTHR10827:SF98">
    <property type="entry name" value="45 KDA CALCIUM-BINDING PROTEIN"/>
    <property type="match status" value="1"/>
</dbReference>
<protein>
    <submittedName>
        <fullName evidence="6">Calcium-binding protein</fullName>
    </submittedName>
</protein>
<keyword evidence="2" id="KW-0677">Repeat</keyword>
<dbReference type="Gene3D" id="1.10.238.10">
    <property type="entry name" value="EF-hand"/>
    <property type="match status" value="2"/>
</dbReference>
<gene>
    <name evidence="6" type="ORF">FGK63_11205</name>
</gene>
<feature type="domain" description="EF-hand" evidence="5">
    <location>
        <begin position="50"/>
        <end position="85"/>
    </location>
</feature>
<dbReference type="SMART" id="SM00054">
    <property type="entry name" value="EFh"/>
    <property type="match status" value="3"/>
</dbReference>
<evidence type="ECO:0000313" key="6">
    <source>
        <dbReference type="EMBL" id="TMV08008.1"/>
    </source>
</evidence>
<dbReference type="RefSeq" id="WP_138842175.1">
    <property type="nucleotide sequence ID" value="NZ_VCPD01000003.1"/>
</dbReference>
<dbReference type="InterPro" id="IPR011992">
    <property type="entry name" value="EF-hand-dom_pair"/>
</dbReference>
<keyword evidence="4" id="KW-0732">Signal</keyword>
<evidence type="ECO:0000259" key="5">
    <source>
        <dbReference type="PROSITE" id="PS50222"/>
    </source>
</evidence>
<dbReference type="InterPro" id="IPR018247">
    <property type="entry name" value="EF_Hand_1_Ca_BS"/>
</dbReference>
<dbReference type="PROSITE" id="PS50222">
    <property type="entry name" value="EF_HAND_2"/>
    <property type="match status" value="2"/>
</dbReference>
<dbReference type="Pfam" id="PF13202">
    <property type="entry name" value="EF-hand_5"/>
    <property type="match status" value="3"/>
</dbReference>
<reference evidence="6 7" key="1">
    <citation type="submission" date="2019-05" db="EMBL/GenBank/DDBJ databases">
        <title>Ruegeria sp. nov., isolated from tidal flat.</title>
        <authorList>
            <person name="Kim W."/>
        </authorList>
    </citation>
    <scope>NUCLEOTIDE SEQUENCE [LARGE SCALE GENOMIC DNA]</scope>
    <source>
        <strain evidence="6 7">CAU 1488</strain>
    </source>
</reference>
<accession>A0ABY2WYR7</accession>
<sequence>MKHASLIPALVLAAAWVTATSALAMGPRGGQDVTFQELDADGDGEVSKAEMEAHRMARFDKADTDGDGKLSVDEMQAAAQERANQMVSAMFERHDADKDGFLADDELPSPRRAGKFFDRMDADGNGAISAEEFADAQERMQKRHKKRGHGQTEDN</sequence>
<keyword evidence="1" id="KW-0479">Metal-binding</keyword>
<evidence type="ECO:0000256" key="2">
    <source>
        <dbReference type="ARBA" id="ARBA00022737"/>
    </source>
</evidence>
<feature type="chain" id="PRO_5047193259" evidence="4">
    <location>
        <begin position="25"/>
        <end position="155"/>
    </location>
</feature>
<proteinExistence type="predicted"/>
<feature type="signal peptide" evidence="4">
    <location>
        <begin position="1"/>
        <end position="24"/>
    </location>
</feature>
<comment type="caution">
    <text evidence="6">The sequence shown here is derived from an EMBL/GenBank/DDBJ whole genome shotgun (WGS) entry which is preliminary data.</text>
</comment>
<dbReference type="EMBL" id="VCPD01000003">
    <property type="protein sequence ID" value="TMV08008.1"/>
    <property type="molecule type" value="Genomic_DNA"/>
</dbReference>
<feature type="domain" description="EF-hand" evidence="5">
    <location>
        <begin position="108"/>
        <end position="143"/>
    </location>
</feature>
<feature type="region of interest" description="Disordered" evidence="3">
    <location>
        <begin position="98"/>
        <end position="155"/>
    </location>
</feature>
<organism evidence="6 7">
    <name type="scientific">Ruegeria sediminis</name>
    <dbReference type="NCBI Taxonomy" id="2583820"/>
    <lineage>
        <taxon>Bacteria</taxon>
        <taxon>Pseudomonadati</taxon>
        <taxon>Pseudomonadota</taxon>
        <taxon>Alphaproteobacteria</taxon>
        <taxon>Rhodobacterales</taxon>
        <taxon>Roseobacteraceae</taxon>
        <taxon>Ruegeria</taxon>
    </lineage>
</organism>
<evidence type="ECO:0000256" key="3">
    <source>
        <dbReference type="SAM" id="MobiDB-lite"/>
    </source>
</evidence>
<dbReference type="InterPro" id="IPR002048">
    <property type="entry name" value="EF_hand_dom"/>
</dbReference>
<keyword evidence="7" id="KW-1185">Reference proteome</keyword>
<dbReference type="Proteomes" id="UP001193035">
    <property type="component" value="Unassembled WGS sequence"/>
</dbReference>
<evidence type="ECO:0000256" key="1">
    <source>
        <dbReference type="ARBA" id="ARBA00022723"/>
    </source>
</evidence>
<evidence type="ECO:0000256" key="4">
    <source>
        <dbReference type="SAM" id="SignalP"/>
    </source>
</evidence>
<dbReference type="PROSITE" id="PS00018">
    <property type="entry name" value="EF_HAND_1"/>
    <property type="match status" value="2"/>
</dbReference>
<name>A0ABY2WYR7_9RHOB</name>
<evidence type="ECO:0000313" key="7">
    <source>
        <dbReference type="Proteomes" id="UP001193035"/>
    </source>
</evidence>
<dbReference type="PANTHER" id="PTHR10827">
    <property type="entry name" value="RETICULOCALBIN"/>
    <property type="match status" value="1"/>
</dbReference>
<dbReference type="SUPFAM" id="SSF47473">
    <property type="entry name" value="EF-hand"/>
    <property type="match status" value="1"/>
</dbReference>